<comment type="function">
    <text evidence="10">Catalyzes the reversible formation of acyl-phosphate (acyl-PO(4)) from acyl-[acyl-carrier-protein] (acyl-ACP). This enzyme utilizes acyl-ACP as fatty acyl donor, but not acyl-CoA.</text>
</comment>
<dbReference type="HAMAP" id="MF_00019">
    <property type="entry name" value="PlsX"/>
    <property type="match status" value="1"/>
</dbReference>
<dbReference type="EC" id="2.3.1.274" evidence="8 10"/>
<evidence type="ECO:0000256" key="8">
    <source>
        <dbReference type="ARBA" id="ARBA00024069"/>
    </source>
</evidence>
<dbReference type="EMBL" id="CP018180">
    <property type="protein sequence ID" value="AUJ32368.1"/>
    <property type="molecule type" value="Genomic_DNA"/>
</dbReference>
<evidence type="ECO:0000256" key="1">
    <source>
        <dbReference type="ARBA" id="ARBA00001232"/>
    </source>
</evidence>
<dbReference type="GO" id="GO:0043811">
    <property type="term" value="F:phosphate:acyl-[acyl carrier protein] acyltransferase activity"/>
    <property type="evidence" value="ECO:0007669"/>
    <property type="project" value="UniProtKB-UniRule"/>
</dbReference>
<dbReference type="Gene3D" id="3.40.718.10">
    <property type="entry name" value="Isopropylmalate Dehydrogenase"/>
    <property type="match status" value="1"/>
</dbReference>
<evidence type="ECO:0000256" key="10">
    <source>
        <dbReference type="HAMAP-Rule" id="MF_00019"/>
    </source>
</evidence>
<dbReference type="PIRSF" id="PIRSF002465">
    <property type="entry name" value="Phsphlp_syn_PlsX"/>
    <property type="match status" value="1"/>
</dbReference>
<dbReference type="Pfam" id="PF02504">
    <property type="entry name" value="FA_synthesis"/>
    <property type="match status" value="1"/>
</dbReference>
<dbReference type="RefSeq" id="WP_148126811.1">
    <property type="nucleotide sequence ID" value="NZ_CP018180.1"/>
</dbReference>
<comment type="subunit">
    <text evidence="9 10">Homodimer. Probably interacts with PlsY.</text>
</comment>
<evidence type="ECO:0000256" key="2">
    <source>
        <dbReference type="ARBA" id="ARBA00022490"/>
    </source>
</evidence>
<keyword evidence="2 10" id="KW-0963">Cytoplasm</keyword>
<evidence type="ECO:0000256" key="5">
    <source>
        <dbReference type="ARBA" id="ARBA00023098"/>
    </source>
</evidence>
<organism evidence="11 12">
    <name type="scientific">Liquorilactobacillus nagelii</name>
    <dbReference type="NCBI Taxonomy" id="82688"/>
    <lineage>
        <taxon>Bacteria</taxon>
        <taxon>Bacillati</taxon>
        <taxon>Bacillota</taxon>
        <taxon>Bacilli</taxon>
        <taxon>Lactobacillales</taxon>
        <taxon>Lactobacillaceae</taxon>
        <taxon>Liquorilactobacillus</taxon>
    </lineage>
</organism>
<comment type="subcellular location">
    <subcellularLocation>
        <location evidence="10">Cytoplasm</location>
    </subcellularLocation>
    <text evidence="10">Associated with the membrane possibly through PlsY.</text>
</comment>
<evidence type="ECO:0000256" key="3">
    <source>
        <dbReference type="ARBA" id="ARBA00022516"/>
    </source>
</evidence>
<evidence type="ECO:0000256" key="9">
    <source>
        <dbReference type="ARBA" id="ARBA00046608"/>
    </source>
</evidence>
<dbReference type="NCBIfam" id="TIGR00182">
    <property type="entry name" value="plsX"/>
    <property type="match status" value="1"/>
</dbReference>
<keyword evidence="12" id="KW-1185">Reference proteome</keyword>
<keyword evidence="5 10" id="KW-0443">Lipid metabolism</keyword>
<dbReference type="GO" id="GO:0006633">
    <property type="term" value="P:fatty acid biosynthetic process"/>
    <property type="evidence" value="ECO:0007669"/>
    <property type="project" value="UniProtKB-UniRule"/>
</dbReference>
<dbReference type="PANTHER" id="PTHR30100:SF1">
    <property type="entry name" value="PHOSPHATE ACYLTRANSFERASE"/>
    <property type="match status" value="1"/>
</dbReference>
<comment type="pathway">
    <text evidence="10">Lipid metabolism; phospholipid metabolism.</text>
</comment>
<evidence type="ECO:0000313" key="11">
    <source>
        <dbReference type="EMBL" id="AUJ32368.1"/>
    </source>
</evidence>
<proteinExistence type="inferred from homology"/>
<accession>A0A3Q8CCF4</accession>
<dbReference type="InterPro" id="IPR003664">
    <property type="entry name" value="FA_synthesis"/>
</dbReference>
<dbReference type="PANTHER" id="PTHR30100">
    <property type="entry name" value="FATTY ACID/PHOSPHOLIPID SYNTHESIS PROTEIN PLSX"/>
    <property type="match status" value="1"/>
</dbReference>
<comment type="similarity">
    <text evidence="10">Belongs to the PlsX family.</text>
</comment>
<gene>
    <name evidence="10" type="primary">plsX</name>
    <name evidence="11" type="ORF">BSQ50_07215</name>
</gene>
<dbReference type="KEGG" id="lng:BSQ50_07215"/>
<dbReference type="InterPro" id="IPR012281">
    <property type="entry name" value="Phospholipid_synth_PlsX-like"/>
</dbReference>
<keyword evidence="3 10" id="KW-0444">Lipid biosynthesis</keyword>
<dbReference type="AlphaFoldDB" id="A0A3Q8CCF4"/>
<comment type="catalytic activity">
    <reaction evidence="1 10">
        <text>a fatty acyl-[ACP] + phosphate = an acyl phosphate + holo-[ACP]</text>
        <dbReference type="Rhea" id="RHEA:42292"/>
        <dbReference type="Rhea" id="RHEA-COMP:9685"/>
        <dbReference type="Rhea" id="RHEA-COMP:14125"/>
        <dbReference type="ChEBI" id="CHEBI:43474"/>
        <dbReference type="ChEBI" id="CHEBI:59918"/>
        <dbReference type="ChEBI" id="CHEBI:64479"/>
        <dbReference type="ChEBI" id="CHEBI:138651"/>
        <dbReference type="EC" id="2.3.1.274"/>
    </reaction>
</comment>
<dbReference type="UniPathway" id="UPA00085"/>
<dbReference type="GO" id="GO:0008654">
    <property type="term" value="P:phospholipid biosynthetic process"/>
    <property type="evidence" value="ECO:0007669"/>
    <property type="project" value="UniProtKB-KW"/>
</dbReference>
<dbReference type="SUPFAM" id="SSF53659">
    <property type="entry name" value="Isocitrate/Isopropylmalate dehydrogenase-like"/>
    <property type="match status" value="1"/>
</dbReference>
<dbReference type="Proteomes" id="UP000324497">
    <property type="component" value="Chromosome"/>
</dbReference>
<evidence type="ECO:0000256" key="7">
    <source>
        <dbReference type="ARBA" id="ARBA00023264"/>
    </source>
</evidence>
<sequence length="345" mass="37069">MKIAVDAMGGDHAPEAIVAGVAKARDQYPHLEFLLYGKSEQISKLLTDQTRIKIIQADEVIGMNDEPVRAIRRKKQSSLVLAAQAVKSGEADALFSCGNTGALLTAGLLIVGRIKGIVRPGLLSTLPMIGEQTGAFNLLDSGANAENKAEHLHQYAILGKYYAQKVRGIADPRIGLLNNGTEPHKGSKITQEAYQLLQADPAINFVGNVEANSVLRNQADVIVADGFMGNTLLKSIEGTASAIMHLLKETIMNSGVSSKLGAVLLKPAFKQLKAKINQAQYGGAVLLGVKAPVVKAHGASDAETVYYTLGQIEQMLKEQMIPDLVDYFSKLNQVEKNKVIEEKSK</sequence>
<keyword evidence="4 10" id="KW-0808">Transferase</keyword>
<keyword evidence="7 10" id="KW-1208">Phospholipid metabolism</keyword>
<name>A0A3Q8CCF4_9LACO</name>
<evidence type="ECO:0000313" key="12">
    <source>
        <dbReference type="Proteomes" id="UP000324497"/>
    </source>
</evidence>
<keyword evidence="11" id="KW-0012">Acyltransferase</keyword>
<evidence type="ECO:0000256" key="6">
    <source>
        <dbReference type="ARBA" id="ARBA00023209"/>
    </source>
</evidence>
<dbReference type="GO" id="GO:0005737">
    <property type="term" value="C:cytoplasm"/>
    <property type="evidence" value="ECO:0007669"/>
    <property type="project" value="UniProtKB-SubCell"/>
</dbReference>
<protein>
    <recommendedName>
        <fullName evidence="8 10">Phosphate acyltransferase</fullName>
        <ecNumber evidence="8 10">2.3.1.274</ecNumber>
    </recommendedName>
    <alternativeName>
        <fullName evidence="10">Acyl-ACP phosphotransacylase</fullName>
    </alternativeName>
    <alternativeName>
        <fullName evidence="10">Acyl-[acyl-carrier-protein]--phosphate acyltransferase</fullName>
    </alternativeName>
    <alternativeName>
        <fullName evidence="10">Phosphate-acyl-ACP acyltransferase</fullName>
    </alternativeName>
</protein>
<evidence type="ECO:0000256" key="4">
    <source>
        <dbReference type="ARBA" id="ARBA00022679"/>
    </source>
</evidence>
<keyword evidence="6 10" id="KW-0594">Phospholipid biosynthesis</keyword>
<reference evidence="11 12" key="1">
    <citation type="submission" date="2016-11" db="EMBL/GenBank/DDBJ databases">
        <title>Interaction between Lactobacillus species and yeast in water kefir.</title>
        <authorList>
            <person name="Behr J."/>
            <person name="Xu D."/>
            <person name="Vogel R.F."/>
        </authorList>
    </citation>
    <scope>NUCLEOTIDE SEQUENCE [LARGE SCALE GENOMIC DNA]</scope>
    <source>
        <strain evidence="11 12">TMW 1.1827</strain>
    </source>
</reference>